<dbReference type="PANTHER" id="PTHR30614">
    <property type="entry name" value="MEMBRANE COMPONENT OF AMINO ACID ABC TRANSPORTER"/>
    <property type="match status" value="1"/>
</dbReference>
<protein>
    <submittedName>
        <fullName evidence="12">Putative glutamine transport system permease protein GlnP</fullName>
    </submittedName>
</protein>
<evidence type="ECO:0000313" key="13">
    <source>
        <dbReference type="Proteomes" id="UP000032430"/>
    </source>
</evidence>
<dbReference type="Pfam" id="PF00528">
    <property type="entry name" value="BPD_transp_1"/>
    <property type="match status" value="1"/>
</dbReference>
<dbReference type="AlphaFoldDB" id="A0A098G2A9"/>
<evidence type="ECO:0000256" key="4">
    <source>
        <dbReference type="ARBA" id="ARBA00022448"/>
    </source>
</evidence>
<evidence type="ECO:0000256" key="1">
    <source>
        <dbReference type="ARBA" id="ARBA00003159"/>
    </source>
</evidence>
<dbReference type="GO" id="GO:0022857">
    <property type="term" value="F:transmembrane transporter activity"/>
    <property type="evidence" value="ECO:0007669"/>
    <property type="project" value="InterPro"/>
</dbReference>
<dbReference type="InterPro" id="IPR010065">
    <property type="entry name" value="AA_ABC_transptr_permease_3TM"/>
</dbReference>
<dbReference type="InterPro" id="IPR000515">
    <property type="entry name" value="MetI-like"/>
</dbReference>
<dbReference type="OrthoDB" id="4404959at2"/>
<dbReference type="PANTHER" id="PTHR30614:SF20">
    <property type="entry name" value="GLUTAMINE TRANSPORT SYSTEM PERMEASE PROTEIN GLNP"/>
    <property type="match status" value="1"/>
</dbReference>
<keyword evidence="9 10" id="KW-0472">Membrane</keyword>
<proteinExistence type="inferred from homology"/>
<evidence type="ECO:0000256" key="5">
    <source>
        <dbReference type="ARBA" id="ARBA00022475"/>
    </source>
</evidence>
<evidence type="ECO:0000313" key="12">
    <source>
        <dbReference type="EMBL" id="CEG55630.1"/>
    </source>
</evidence>
<feature type="transmembrane region" description="Helical" evidence="10">
    <location>
        <begin position="15"/>
        <end position="39"/>
    </location>
</feature>
<comment type="subcellular location">
    <subcellularLocation>
        <location evidence="2">Cell inner membrane</location>
        <topology evidence="2">Multi-pass membrane protein</topology>
    </subcellularLocation>
    <subcellularLocation>
        <location evidence="10">Cell membrane</location>
        <topology evidence="10">Multi-pass membrane protein</topology>
    </subcellularLocation>
</comment>
<feature type="transmembrane region" description="Helical" evidence="10">
    <location>
        <begin position="82"/>
        <end position="102"/>
    </location>
</feature>
<dbReference type="CDD" id="cd06261">
    <property type="entry name" value="TM_PBP2"/>
    <property type="match status" value="1"/>
</dbReference>
<evidence type="ECO:0000256" key="9">
    <source>
        <dbReference type="ARBA" id="ARBA00023136"/>
    </source>
</evidence>
<reference evidence="13" key="1">
    <citation type="submission" date="2014-09" db="EMBL/GenBank/DDBJ databases">
        <authorList>
            <person name="Gomez-Valero L."/>
        </authorList>
    </citation>
    <scope>NUCLEOTIDE SEQUENCE [LARGE SCALE GENOMIC DNA]</scope>
    <source>
        <strain evidence="13">ATCC700992</strain>
    </source>
</reference>
<gene>
    <name evidence="12" type="primary">glnP</name>
    <name evidence="12" type="ORF">LFA_0149</name>
</gene>
<dbReference type="GO" id="GO:0043190">
    <property type="term" value="C:ATP-binding cassette (ABC) transporter complex"/>
    <property type="evidence" value="ECO:0007669"/>
    <property type="project" value="InterPro"/>
</dbReference>
<dbReference type="Proteomes" id="UP000032430">
    <property type="component" value="Chromosome I"/>
</dbReference>
<feature type="domain" description="ABC transmembrane type-1" evidence="11">
    <location>
        <begin position="15"/>
        <end position="202"/>
    </location>
</feature>
<keyword evidence="7" id="KW-0029">Amino-acid transport</keyword>
<name>A0A098G2A9_9GAMM</name>
<evidence type="ECO:0000256" key="10">
    <source>
        <dbReference type="RuleBase" id="RU363032"/>
    </source>
</evidence>
<evidence type="ECO:0000256" key="8">
    <source>
        <dbReference type="ARBA" id="ARBA00022989"/>
    </source>
</evidence>
<keyword evidence="13" id="KW-1185">Reference proteome</keyword>
<dbReference type="GO" id="GO:0006865">
    <property type="term" value="P:amino acid transport"/>
    <property type="evidence" value="ECO:0007669"/>
    <property type="project" value="UniProtKB-KW"/>
</dbReference>
<keyword evidence="5" id="KW-1003">Cell membrane</keyword>
<dbReference type="PROSITE" id="PS50928">
    <property type="entry name" value="ABC_TM1"/>
    <property type="match status" value="1"/>
</dbReference>
<dbReference type="InterPro" id="IPR035906">
    <property type="entry name" value="MetI-like_sf"/>
</dbReference>
<accession>A0A098G2A9</accession>
<comment type="function">
    <text evidence="1">Part of the binding-protein-dependent transport system for glutamine; probably responsible for the translocation of the substrate across the membrane.</text>
</comment>
<dbReference type="SUPFAM" id="SSF161098">
    <property type="entry name" value="MetI-like"/>
    <property type="match status" value="1"/>
</dbReference>
<feature type="transmembrane region" description="Helical" evidence="10">
    <location>
        <begin position="51"/>
        <end position="70"/>
    </location>
</feature>
<keyword evidence="6 10" id="KW-0812">Transmembrane</keyword>
<evidence type="ECO:0000256" key="3">
    <source>
        <dbReference type="ARBA" id="ARBA00010072"/>
    </source>
</evidence>
<evidence type="ECO:0000256" key="7">
    <source>
        <dbReference type="ARBA" id="ARBA00022970"/>
    </source>
</evidence>
<organism evidence="12 13">
    <name type="scientific">Legionella fallonii LLAP-10</name>
    <dbReference type="NCBI Taxonomy" id="1212491"/>
    <lineage>
        <taxon>Bacteria</taxon>
        <taxon>Pseudomonadati</taxon>
        <taxon>Pseudomonadota</taxon>
        <taxon>Gammaproteobacteria</taxon>
        <taxon>Legionellales</taxon>
        <taxon>Legionellaceae</taxon>
        <taxon>Legionella</taxon>
    </lineage>
</organism>
<evidence type="ECO:0000259" key="11">
    <source>
        <dbReference type="PROSITE" id="PS50928"/>
    </source>
</evidence>
<keyword evidence="8 10" id="KW-1133">Transmembrane helix</keyword>
<dbReference type="InterPro" id="IPR043429">
    <property type="entry name" value="ArtM/GltK/GlnP/TcyL/YhdX-like"/>
</dbReference>
<dbReference type="NCBIfam" id="TIGR01726">
    <property type="entry name" value="HEQRo_perm_3TM"/>
    <property type="match status" value="1"/>
</dbReference>
<dbReference type="Gene3D" id="1.10.3720.10">
    <property type="entry name" value="MetI-like"/>
    <property type="match status" value="1"/>
</dbReference>
<evidence type="ECO:0000256" key="6">
    <source>
        <dbReference type="ARBA" id="ARBA00022692"/>
    </source>
</evidence>
<dbReference type="KEGG" id="lfa:LFA_0149"/>
<feature type="transmembrane region" description="Helical" evidence="10">
    <location>
        <begin position="178"/>
        <end position="198"/>
    </location>
</feature>
<dbReference type="EMBL" id="LN614827">
    <property type="protein sequence ID" value="CEG55630.1"/>
    <property type="molecule type" value="Genomic_DNA"/>
</dbReference>
<sequence>MEEVIHNILFIGNGIVLTLKLLVGGLFMGLLGGTALAIVRHQGIAQGIINRFISIMRGTPVILQLSFIYFSLPGLIGVRPDIMLAGVLTFGLNSSAYIAEIIRAGIEQLPKGQFEAASSLAIPNFYLWKDIILPQVVKNILPALINETIALAKETALISTIGGMDLMRKAQSIAAEQFTYFLPLCIAGVYYYTLVLLIEHVGKKIANGGSYATHC</sequence>
<dbReference type="HOGENOM" id="CLU_019602_1_1_6"/>
<dbReference type="RefSeq" id="WP_045094480.1">
    <property type="nucleotide sequence ID" value="NZ_LN614827.1"/>
</dbReference>
<keyword evidence="4 10" id="KW-0813">Transport</keyword>
<dbReference type="STRING" id="1212491.LFA_0149"/>
<comment type="similarity">
    <text evidence="3">Belongs to the binding-protein-dependent transport system permease family. HisMQ subfamily.</text>
</comment>
<evidence type="ECO:0000256" key="2">
    <source>
        <dbReference type="ARBA" id="ARBA00004429"/>
    </source>
</evidence>